<evidence type="ECO:0008006" key="4">
    <source>
        <dbReference type="Google" id="ProtNLM"/>
    </source>
</evidence>
<evidence type="ECO:0000256" key="1">
    <source>
        <dbReference type="SAM" id="Phobius"/>
    </source>
</evidence>
<sequence length="243" mass="29036">MFNIFIVYFCINIQQLTDLQIFINFPQKRLQLINNKENIAYNSSKLLQSKQNNYQPNNLTTYFQIRTPTQDRKLSKFEDNNIFNHQQPYLNTKENLQQSNNKLHNNTNQQLISQKNRRQLNFLLFINIIFFKYLLVMIKSILQNQALVKVAMLLLKCELFKSLIKQPSKCMISHQSKVKDLIILSKKLILSNDQITKLYHFEHYISYINLVIDYYDTDSLHQLFKSTCIKTLSKKFAFKIIHQ</sequence>
<reference evidence="2" key="1">
    <citation type="submission" date="2021-01" db="EMBL/GenBank/DDBJ databases">
        <authorList>
            <consortium name="Genoscope - CEA"/>
            <person name="William W."/>
        </authorList>
    </citation>
    <scope>NUCLEOTIDE SEQUENCE</scope>
</reference>
<comment type="caution">
    <text evidence="2">The sequence shown here is derived from an EMBL/GenBank/DDBJ whole genome shotgun (WGS) entry which is preliminary data.</text>
</comment>
<dbReference type="AlphaFoldDB" id="A0A8S1RJW5"/>
<organism evidence="2 3">
    <name type="scientific">Paramecium sonneborni</name>
    <dbReference type="NCBI Taxonomy" id="65129"/>
    <lineage>
        <taxon>Eukaryota</taxon>
        <taxon>Sar</taxon>
        <taxon>Alveolata</taxon>
        <taxon>Ciliophora</taxon>
        <taxon>Intramacronucleata</taxon>
        <taxon>Oligohymenophorea</taxon>
        <taxon>Peniculida</taxon>
        <taxon>Parameciidae</taxon>
        <taxon>Paramecium</taxon>
    </lineage>
</organism>
<keyword evidence="1" id="KW-1133">Transmembrane helix</keyword>
<name>A0A8S1RJW5_9CILI</name>
<keyword evidence="1" id="KW-0812">Transmembrane</keyword>
<proteinExistence type="predicted"/>
<evidence type="ECO:0000313" key="2">
    <source>
        <dbReference type="EMBL" id="CAD8127410.1"/>
    </source>
</evidence>
<accession>A0A8S1RJW5</accession>
<keyword evidence="1" id="KW-0472">Membrane</keyword>
<feature type="transmembrane region" description="Helical" evidence="1">
    <location>
        <begin position="120"/>
        <end position="142"/>
    </location>
</feature>
<dbReference type="EMBL" id="CAJJDN010000176">
    <property type="protein sequence ID" value="CAD8127410.1"/>
    <property type="molecule type" value="Genomic_DNA"/>
</dbReference>
<dbReference type="Proteomes" id="UP000692954">
    <property type="component" value="Unassembled WGS sequence"/>
</dbReference>
<gene>
    <name evidence="2" type="ORF">PSON_ATCC_30995.1.T1760059</name>
</gene>
<protein>
    <recommendedName>
        <fullName evidence="4">Transmembrane protein</fullName>
    </recommendedName>
</protein>
<keyword evidence="3" id="KW-1185">Reference proteome</keyword>
<evidence type="ECO:0000313" key="3">
    <source>
        <dbReference type="Proteomes" id="UP000692954"/>
    </source>
</evidence>